<evidence type="ECO:0000313" key="3">
    <source>
        <dbReference type="EMBL" id="WEK40438.1"/>
    </source>
</evidence>
<dbReference type="EC" id="5.1.1.-" evidence="3"/>
<dbReference type="PANTHER" id="PTHR21198">
    <property type="entry name" value="GLUTAMATE RACEMASE"/>
    <property type="match status" value="1"/>
</dbReference>
<dbReference type="AlphaFoldDB" id="A0AAJ5X3J5"/>
<name>A0AAJ5X3J5_9CAUL</name>
<dbReference type="NCBIfam" id="TIGR00035">
    <property type="entry name" value="asp_race"/>
    <property type="match status" value="1"/>
</dbReference>
<dbReference type="InterPro" id="IPR015942">
    <property type="entry name" value="Asp/Glu/hydantoin_racemase"/>
</dbReference>
<proteinExistence type="inferred from homology"/>
<sequence>MSKILGVIGGMGPAATVAFLARVQALTPAEGDADHIRVVMDLNPQVPDRNTRPGEAEVVLGRMATSLAAAGATVIAMPCNTAHAQAGAIREVCAAHGLAFIDMIAATADAAIVDGARRIGVLATPGGERLYQKALAARGVETVLLNGADREAFMGLVYGVKRGDVGETARAGMRRLARGLADAGAQAVIAGCTEVPLLLQADDATAPLTDSAEVLAQACVKACLSFRP</sequence>
<protein>
    <submittedName>
        <fullName evidence="3">Amino acid racemase</fullName>
        <ecNumber evidence="3">5.1.1.-</ecNumber>
    </submittedName>
</protein>
<reference evidence="3" key="1">
    <citation type="submission" date="2023-03" db="EMBL/GenBank/DDBJ databases">
        <title>Andean soil-derived lignocellulolytic bacterial consortium as a source of novel taxa and putative plastic-active enzymes.</title>
        <authorList>
            <person name="Diaz-Garcia L."/>
            <person name="Chuvochina M."/>
            <person name="Feuerriegel G."/>
            <person name="Bunk B."/>
            <person name="Sproer C."/>
            <person name="Streit W.R."/>
            <person name="Rodriguez L.M."/>
            <person name="Overmann J."/>
            <person name="Jimenez D.J."/>
        </authorList>
    </citation>
    <scope>NUCLEOTIDE SEQUENCE</scope>
    <source>
        <strain evidence="3">MAG 833</strain>
    </source>
</reference>
<dbReference type="Gene3D" id="3.40.50.1860">
    <property type="match status" value="2"/>
</dbReference>
<dbReference type="Pfam" id="PF01177">
    <property type="entry name" value="Asp_Glu_race"/>
    <property type="match status" value="1"/>
</dbReference>
<comment type="similarity">
    <text evidence="1">Belongs to the aspartate/glutamate racemases family.</text>
</comment>
<dbReference type="EMBL" id="CP119326">
    <property type="protein sequence ID" value="WEK40438.1"/>
    <property type="molecule type" value="Genomic_DNA"/>
</dbReference>
<accession>A0AAJ5X3J5</accession>
<dbReference type="InterPro" id="IPR004380">
    <property type="entry name" value="Asp_race"/>
</dbReference>
<dbReference type="PANTHER" id="PTHR21198:SF7">
    <property type="entry name" value="ASPARTATE-GLUTAMATE RACEMASE FAMILY"/>
    <property type="match status" value="1"/>
</dbReference>
<dbReference type="InterPro" id="IPR001920">
    <property type="entry name" value="Asp/Glu_race"/>
</dbReference>
<keyword evidence="2 3" id="KW-0413">Isomerase</keyword>
<evidence type="ECO:0000313" key="4">
    <source>
        <dbReference type="Proteomes" id="UP001213664"/>
    </source>
</evidence>
<gene>
    <name evidence="3" type="ORF">P0Y50_02190</name>
</gene>
<dbReference type="GO" id="GO:0047661">
    <property type="term" value="F:amino-acid racemase activity"/>
    <property type="evidence" value="ECO:0007669"/>
    <property type="project" value="InterPro"/>
</dbReference>
<dbReference type="Proteomes" id="UP001213664">
    <property type="component" value="Chromosome"/>
</dbReference>
<evidence type="ECO:0000256" key="2">
    <source>
        <dbReference type="ARBA" id="ARBA00023235"/>
    </source>
</evidence>
<dbReference type="SUPFAM" id="SSF53681">
    <property type="entry name" value="Aspartate/glutamate racemase"/>
    <property type="match status" value="2"/>
</dbReference>
<evidence type="ECO:0000256" key="1">
    <source>
        <dbReference type="ARBA" id="ARBA00007847"/>
    </source>
</evidence>
<organism evidence="3 4">
    <name type="scientific">Candidatus Brevundimonas colombiensis</name>
    <dbReference type="NCBI Taxonomy" id="3121376"/>
    <lineage>
        <taxon>Bacteria</taxon>
        <taxon>Pseudomonadati</taxon>
        <taxon>Pseudomonadota</taxon>
        <taxon>Alphaproteobacteria</taxon>
        <taxon>Caulobacterales</taxon>
        <taxon>Caulobacteraceae</taxon>
        <taxon>Brevundimonas</taxon>
    </lineage>
</organism>